<feature type="region of interest" description="Disordered" evidence="1">
    <location>
        <begin position="1"/>
        <end position="53"/>
    </location>
</feature>
<evidence type="ECO:0000313" key="2">
    <source>
        <dbReference type="EMBL" id="MPM49306.1"/>
    </source>
</evidence>
<name>A0A645A8Q6_9ZZZZ</name>
<proteinExistence type="predicted"/>
<sequence length="120" mass="13176">MGGIGHERNGAGELRIGGSRRHNWVDRQIRPTGVSLDPDKGRRDEGDPGGAHAVRDRQMAELLVTADMQSEQHIGLIGLEIVADGKCRGVVLLPGLKQKDDFAHQLILMFCEDLRTVDEV</sequence>
<evidence type="ECO:0000256" key="1">
    <source>
        <dbReference type="SAM" id="MobiDB-lite"/>
    </source>
</evidence>
<feature type="compositionally biased region" description="Basic and acidic residues" evidence="1">
    <location>
        <begin position="37"/>
        <end position="46"/>
    </location>
</feature>
<feature type="compositionally biased region" description="Basic and acidic residues" evidence="1">
    <location>
        <begin position="1"/>
        <end position="10"/>
    </location>
</feature>
<dbReference type="AlphaFoldDB" id="A0A645A8Q6"/>
<protein>
    <submittedName>
        <fullName evidence="2">Uncharacterized protein</fullName>
    </submittedName>
</protein>
<dbReference type="EMBL" id="VSSQ01012470">
    <property type="protein sequence ID" value="MPM49306.1"/>
    <property type="molecule type" value="Genomic_DNA"/>
</dbReference>
<organism evidence="2">
    <name type="scientific">bioreactor metagenome</name>
    <dbReference type="NCBI Taxonomy" id="1076179"/>
    <lineage>
        <taxon>unclassified sequences</taxon>
        <taxon>metagenomes</taxon>
        <taxon>ecological metagenomes</taxon>
    </lineage>
</organism>
<reference evidence="2" key="1">
    <citation type="submission" date="2019-08" db="EMBL/GenBank/DDBJ databases">
        <authorList>
            <person name="Kucharzyk K."/>
            <person name="Murdoch R.W."/>
            <person name="Higgins S."/>
            <person name="Loffler F."/>
        </authorList>
    </citation>
    <scope>NUCLEOTIDE SEQUENCE</scope>
</reference>
<accession>A0A645A8Q6</accession>
<gene>
    <name evidence="2" type="ORF">SDC9_96035</name>
</gene>
<comment type="caution">
    <text evidence="2">The sequence shown here is derived from an EMBL/GenBank/DDBJ whole genome shotgun (WGS) entry which is preliminary data.</text>
</comment>